<reference evidence="2 3" key="1">
    <citation type="submission" date="2024-10" db="EMBL/GenBank/DDBJ databases">
        <title>Updated reference genomes for cyclostephanoid diatoms.</title>
        <authorList>
            <person name="Roberts W.R."/>
            <person name="Alverson A.J."/>
        </authorList>
    </citation>
    <scope>NUCLEOTIDE SEQUENCE [LARGE SCALE GENOMIC DNA]</scope>
    <source>
        <strain evidence="2 3">AJA232-27</strain>
    </source>
</reference>
<accession>A0ABD3MZX2</accession>
<dbReference type="AlphaFoldDB" id="A0ABD3MZX2"/>
<evidence type="ECO:0000256" key="1">
    <source>
        <dbReference type="SAM" id="Coils"/>
    </source>
</evidence>
<evidence type="ECO:0000313" key="2">
    <source>
        <dbReference type="EMBL" id="KAL3767827.1"/>
    </source>
</evidence>
<sequence length="351" mass="40945">MASLGEKLAHLSNEIEERKKSVEILTQLINDQSSRHASEIVNFEKEQNECLAKITREHSEIQVKMSNITKPLLDKKKTLEITVNKLLAKHQESELNKISNVESTKREISDAKELAHKTFKLEKSQREKAWLDARVAEMNRLTWKGIEPNIERLVRKHNDQCEEIKSKSVYSKKKLELQFENDLADRVQAYQRTEQQSNALINKRNEFAVMLAREQDEHALNLKNLKDKLMQEEDSMKKLHSLQLETLMKDNTVALSKIKSSGSVQQLVQNLIAKKRAMQLELEATLEQTRHGNNSVKSEWEESWFKASTARVEKKKNKMVEDLMAWRNAEIDELIRRSIQDDMSCNERNVR</sequence>
<dbReference type="Proteomes" id="UP001530293">
    <property type="component" value="Unassembled WGS sequence"/>
</dbReference>
<gene>
    <name evidence="2" type="ORF">ACHAWU_007305</name>
</gene>
<proteinExistence type="predicted"/>
<organism evidence="2 3">
    <name type="scientific">Discostella pseudostelligera</name>
    <dbReference type="NCBI Taxonomy" id="259834"/>
    <lineage>
        <taxon>Eukaryota</taxon>
        <taxon>Sar</taxon>
        <taxon>Stramenopiles</taxon>
        <taxon>Ochrophyta</taxon>
        <taxon>Bacillariophyta</taxon>
        <taxon>Coscinodiscophyceae</taxon>
        <taxon>Thalassiosirophycidae</taxon>
        <taxon>Stephanodiscales</taxon>
        <taxon>Stephanodiscaceae</taxon>
        <taxon>Discostella</taxon>
    </lineage>
</organism>
<keyword evidence="1" id="KW-0175">Coiled coil</keyword>
<protein>
    <submittedName>
        <fullName evidence="2">Uncharacterized protein</fullName>
    </submittedName>
</protein>
<name>A0ABD3MZX2_9STRA</name>
<feature type="coiled-coil region" evidence="1">
    <location>
        <begin position="215"/>
        <end position="242"/>
    </location>
</feature>
<comment type="caution">
    <text evidence="2">The sequence shown here is derived from an EMBL/GenBank/DDBJ whole genome shotgun (WGS) entry which is preliminary data.</text>
</comment>
<dbReference type="EMBL" id="JALLBG020000072">
    <property type="protein sequence ID" value="KAL3767827.1"/>
    <property type="molecule type" value="Genomic_DNA"/>
</dbReference>
<keyword evidence="3" id="KW-1185">Reference proteome</keyword>
<evidence type="ECO:0000313" key="3">
    <source>
        <dbReference type="Proteomes" id="UP001530293"/>
    </source>
</evidence>